<evidence type="ECO:0000256" key="5">
    <source>
        <dbReference type="SAM" id="MobiDB-lite"/>
    </source>
</evidence>
<dbReference type="GeneID" id="108566982"/>
<evidence type="ECO:0000256" key="2">
    <source>
        <dbReference type="ARBA" id="ARBA00022846"/>
    </source>
</evidence>
<keyword evidence="6" id="KW-1185">Reference proteome</keyword>
<evidence type="ECO:0000256" key="3">
    <source>
        <dbReference type="ARBA" id="ARBA00023069"/>
    </source>
</evidence>
<name>A0ABM1N740_NICVS</name>
<protein>
    <submittedName>
        <fullName evidence="7">MORN repeat-containing protein 5</fullName>
    </submittedName>
</protein>
<organism evidence="6 7">
    <name type="scientific">Nicrophorus vespilloides</name>
    <name type="common">Boreal carrion beetle</name>
    <dbReference type="NCBI Taxonomy" id="110193"/>
    <lineage>
        <taxon>Eukaryota</taxon>
        <taxon>Metazoa</taxon>
        <taxon>Ecdysozoa</taxon>
        <taxon>Arthropoda</taxon>
        <taxon>Hexapoda</taxon>
        <taxon>Insecta</taxon>
        <taxon>Pterygota</taxon>
        <taxon>Neoptera</taxon>
        <taxon>Endopterygota</taxon>
        <taxon>Coleoptera</taxon>
        <taxon>Polyphaga</taxon>
        <taxon>Staphyliniformia</taxon>
        <taxon>Silphidae</taxon>
        <taxon>Nicrophorinae</taxon>
        <taxon>Nicrophorus</taxon>
    </lineage>
</organism>
<dbReference type="RefSeq" id="XP_017782640.1">
    <property type="nucleotide sequence ID" value="XM_017927151.1"/>
</dbReference>
<evidence type="ECO:0000313" key="6">
    <source>
        <dbReference type="Proteomes" id="UP000695000"/>
    </source>
</evidence>
<evidence type="ECO:0000256" key="4">
    <source>
        <dbReference type="ARBA" id="ARBA00023273"/>
    </source>
</evidence>
<dbReference type="Proteomes" id="UP000695000">
    <property type="component" value="Unplaced"/>
</dbReference>
<dbReference type="InterPro" id="IPR042814">
    <property type="entry name" value="Morn5"/>
</dbReference>
<dbReference type="PANTHER" id="PTHR46437:SF1">
    <property type="entry name" value="MORN REPEAT-CONTAINING PROTEIN 5"/>
    <property type="match status" value="1"/>
</dbReference>
<reference evidence="7" key="1">
    <citation type="submission" date="2025-08" db="UniProtKB">
        <authorList>
            <consortium name="RefSeq"/>
        </authorList>
    </citation>
    <scope>IDENTIFICATION</scope>
    <source>
        <tissue evidence="7">Whole Larva</tissue>
    </source>
</reference>
<keyword evidence="4" id="KW-0966">Cell projection</keyword>
<evidence type="ECO:0000256" key="1">
    <source>
        <dbReference type="ARBA" id="ARBA00004230"/>
    </source>
</evidence>
<dbReference type="PANTHER" id="PTHR46437">
    <property type="entry name" value="MORN REPEAT-CONTAINING PROTEIN 5"/>
    <property type="match status" value="1"/>
</dbReference>
<proteinExistence type="predicted"/>
<keyword evidence="2" id="KW-0282">Flagellum</keyword>
<sequence>MGQQIIGEWLEGKLLSWKYKFRDGLEFEQPWKYCKYPDRRFYTTLLEGLRPAGRELITNDVVPRPIPKGCYDVGEGFYSPQHKCIISAYDENKIIRIPNEEEENWIIKNCRKAWDEPTGFRPDLYNHWTTGRKASVESILAKDESRRKRSTTASNYSRMSEVGE</sequence>
<feature type="region of interest" description="Disordered" evidence="5">
    <location>
        <begin position="139"/>
        <end position="164"/>
    </location>
</feature>
<accession>A0ABM1N740</accession>
<gene>
    <name evidence="7" type="primary">LOC108566982</name>
</gene>
<comment type="subcellular location">
    <subcellularLocation>
        <location evidence="1">Cell projection</location>
        <location evidence="1">Cilium</location>
        <location evidence="1">Flagellum</location>
    </subcellularLocation>
</comment>
<evidence type="ECO:0000313" key="7">
    <source>
        <dbReference type="RefSeq" id="XP_017782640.1"/>
    </source>
</evidence>
<keyword evidence="3" id="KW-0969">Cilium</keyword>